<evidence type="ECO:0000313" key="4">
    <source>
        <dbReference type="EMBL" id="SKB71101.1"/>
    </source>
</evidence>
<dbReference type="CDD" id="cd02440">
    <property type="entry name" value="AdoMet_MTases"/>
    <property type="match status" value="1"/>
</dbReference>
<sequence>MDMFDDILTSYLERTCDAEPALLQRINRETYLKETRPHMLSGHYQGRFLALLSKLVAPRYVLEVGTFTGYATLCLAEGLAPGGEIHTIDHNAELEARVRGYFEQSQWHDAIHYHIGDAAAVIPELSGLFDFVFIDADKKNNHLYYELALEKSRKGGLILIDNVLWKGKVVMDAGDPQTQQFVSLNERLAADERVDKLILPIRDGLFLLRKR</sequence>
<dbReference type="InterPro" id="IPR029063">
    <property type="entry name" value="SAM-dependent_MTases_sf"/>
</dbReference>
<organism evidence="4 6">
    <name type="scientific">Parapedobacter luteus</name>
    <dbReference type="NCBI Taxonomy" id="623280"/>
    <lineage>
        <taxon>Bacteria</taxon>
        <taxon>Pseudomonadati</taxon>
        <taxon>Bacteroidota</taxon>
        <taxon>Sphingobacteriia</taxon>
        <taxon>Sphingobacteriales</taxon>
        <taxon>Sphingobacteriaceae</taxon>
        <taxon>Parapedobacter</taxon>
    </lineage>
</organism>
<dbReference type="GO" id="GO:0008171">
    <property type="term" value="F:O-methyltransferase activity"/>
    <property type="evidence" value="ECO:0007669"/>
    <property type="project" value="InterPro"/>
</dbReference>
<evidence type="ECO:0000313" key="5">
    <source>
        <dbReference type="EMBL" id="SKB92630.1"/>
    </source>
</evidence>
<dbReference type="AlphaFoldDB" id="A0A1T5DHP6"/>
<gene>
    <name evidence="4" type="ORF">SAMN05660226_02823</name>
    <name evidence="5" type="ORF">SAMN05660226_03831</name>
</gene>
<evidence type="ECO:0000256" key="3">
    <source>
        <dbReference type="ARBA" id="ARBA00022691"/>
    </source>
</evidence>
<keyword evidence="1 4" id="KW-0489">Methyltransferase</keyword>
<dbReference type="InterPro" id="IPR050362">
    <property type="entry name" value="Cation-dep_OMT"/>
</dbReference>
<dbReference type="OrthoDB" id="9799672at2"/>
<dbReference type="PANTHER" id="PTHR10509:SF14">
    <property type="entry name" value="CAFFEOYL-COA O-METHYLTRANSFERASE 3-RELATED"/>
    <property type="match status" value="1"/>
</dbReference>
<dbReference type="STRING" id="623280.SAMN05660226_02823"/>
<dbReference type="Proteomes" id="UP000190541">
    <property type="component" value="Unassembled WGS sequence"/>
</dbReference>
<dbReference type="PANTHER" id="PTHR10509">
    <property type="entry name" value="O-METHYLTRANSFERASE-RELATED"/>
    <property type="match status" value="1"/>
</dbReference>
<dbReference type="EMBL" id="FUYS01000006">
    <property type="protein sequence ID" value="SKB71101.1"/>
    <property type="molecule type" value="Genomic_DNA"/>
</dbReference>
<dbReference type="GO" id="GO:0032259">
    <property type="term" value="P:methylation"/>
    <property type="evidence" value="ECO:0007669"/>
    <property type="project" value="UniProtKB-KW"/>
</dbReference>
<accession>A0A1T5DHP6</accession>
<keyword evidence="6" id="KW-1185">Reference proteome</keyword>
<reference evidence="4 6" key="1">
    <citation type="submission" date="2017-02" db="EMBL/GenBank/DDBJ databases">
        <authorList>
            <person name="Peterson S.W."/>
        </authorList>
    </citation>
    <scope>NUCLEOTIDE SEQUENCE [LARGE SCALE GENOMIC DNA]</scope>
    <source>
        <strain evidence="4 6">DSM 22899</strain>
    </source>
</reference>
<dbReference type="RefSeq" id="WP_079717488.1">
    <property type="nucleotide sequence ID" value="NZ_FUYS01000006.1"/>
</dbReference>
<evidence type="ECO:0000256" key="1">
    <source>
        <dbReference type="ARBA" id="ARBA00022603"/>
    </source>
</evidence>
<dbReference type="InterPro" id="IPR002935">
    <property type="entry name" value="SAM_O-MeTrfase"/>
</dbReference>
<keyword evidence="3" id="KW-0949">S-adenosyl-L-methionine</keyword>
<name>A0A1T5DHP6_9SPHI</name>
<keyword evidence="2 4" id="KW-0808">Transferase</keyword>
<dbReference type="Pfam" id="PF01596">
    <property type="entry name" value="Methyltransf_3"/>
    <property type="match status" value="1"/>
</dbReference>
<dbReference type="Gene3D" id="3.40.50.150">
    <property type="entry name" value="Vaccinia Virus protein VP39"/>
    <property type="match status" value="1"/>
</dbReference>
<dbReference type="PROSITE" id="PS51682">
    <property type="entry name" value="SAM_OMT_I"/>
    <property type="match status" value="1"/>
</dbReference>
<evidence type="ECO:0000313" key="6">
    <source>
        <dbReference type="Proteomes" id="UP000190541"/>
    </source>
</evidence>
<dbReference type="EMBL" id="FUYS01000014">
    <property type="protein sequence ID" value="SKB92630.1"/>
    <property type="molecule type" value="Genomic_DNA"/>
</dbReference>
<protein>
    <submittedName>
        <fullName evidence="4">Predicted O-methyltransferase YrrM</fullName>
    </submittedName>
</protein>
<proteinExistence type="predicted"/>
<dbReference type="GO" id="GO:0008757">
    <property type="term" value="F:S-adenosylmethionine-dependent methyltransferase activity"/>
    <property type="evidence" value="ECO:0007669"/>
    <property type="project" value="TreeGrafter"/>
</dbReference>
<dbReference type="SUPFAM" id="SSF53335">
    <property type="entry name" value="S-adenosyl-L-methionine-dependent methyltransferases"/>
    <property type="match status" value="1"/>
</dbReference>
<evidence type="ECO:0000256" key="2">
    <source>
        <dbReference type="ARBA" id="ARBA00022679"/>
    </source>
</evidence>